<proteinExistence type="predicted"/>
<keyword evidence="1" id="KW-0732">Signal</keyword>
<dbReference type="GO" id="GO:0016301">
    <property type="term" value="F:kinase activity"/>
    <property type="evidence" value="ECO:0007669"/>
    <property type="project" value="UniProtKB-KW"/>
</dbReference>
<name>A0A6M2DB71_RHIMP</name>
<evidence type="ECO:0000256" key="1">
    <source>
        <dbReference type="SAM" id="SignalP"/>
    </source>
</evidence>
<keyword evidence="2" id="KW-0418">Kinase</keyword>
<reference evidence="2" key="1">
    <citation type="submission" date="2019-09" db="EMBL/GenBank/DDBJ databases">
        <title>Organ-specific transcriptomic study of the physiology of the cattle tick, Rhipicephalus microplus.</title>
        <authorList>
            <person name="Tirloni L."/>
            <person name="Braz G."/>
            <person name="Gandara A.C.P."/>
            <person name="Sabadin G.A."/>
            <person name="da Silva R.M."/>
            <person name="Guizzo M.G."/>
            <person name="Machado J.A."/>
            <person name="Costa E.P."/>
            <person name="Gomes H.F."/>
            <person name="Moraes J."/>
            <person name="Mota M.B.S."/>
            <person name="Mesquita R.D."/>
            <person name="Alvarenga P.H."/>
            <person name="Alves F."/>
            <person name="Seixas A."/>
            <person name="da Fonseca R.N."/>
            <person name="Fogaca A."/>
            <person name="Logullo C."/>
            <person name="Tanaka A."/>
            <person name="Daffre S."/>
            <person name="Termignoni C."/>
            <person name="Vaz I.S.Jr."/>
            <person name="Oliveira P.L."/>
            <person name="Ribeiro J.M."/>
        </authorList>
    </citation>
    <scope>NUCLEOTIDE SEQUENCE</scope>
    <source>
        <strain evidence="2">Porto Alegre</strain>
    </source>
</reference>
<dbReference type="AlphaFoldDB" id="A0A6M2DB71"/>
<protein>
    <submittedName>
        <fullName evidence="2">Putative myosin light chain kinase smooth muscle-like protein</fullName>
    </submittedName>
</protein>
<organism evidence="2">
    <name type="scientific">Rhipicephalus microplus</name>
    <name type="common">Cattle tick</name>
    <name type="synonym">Boophilus microplus</name>
    <dbReference type="NCBI Taxonomy" id="6941"/>
    <lineage>
        <taxon>Eukaryota</taxon>
        <taxon>Metazoa</taxon>
        <taxon>Ecdysozoa</taxon>
        <taxon>Arthropoda</taxon>
        <taxon>Chelicerata</taxon>
        <taxon>Arachnida</taxon>
        <taxon>Acari</taxon>
        <taxon>Parasitiformes</taxon>
        <taxon>Ixodida</taxon>
        <taxon>Ixodoidea</taxon>
        <taxon>Ixodidae</taxon>
        <taxon>Rhipicephalinae</taxon>
        <taxon>Rhipicephalus</taxon>
        <taxon>Boophilus</taxon>
    </lineage>
</organism>
<dbReference type="OrthoDB" id="7418725at2759"/>
<keyword evidence="2" id="KW-0808">Transferase</keyword>
<evidence type="ECO:0000313" key="2">
    <source>
        <dbReference type="EMBL" id="NOV43094.1"/>
    </source>
</evidence>
<feature type="chain" id="PRO_5026802206" evidence="1">
    <location>
        <begin position="20"/>
        <end position="87"/>
    </location>
</feature>
<dbReference type="EMBL" id="GHWJ01010357">
    <property type="protein sequence ID" value="NOV43094.1"/>
    <property type="molecule type" value="Transcribed_RNA"/>
</dbReference>
<accession>A0A6M2DB71</accession>
<sequence length="87" mass="9652">MMPCPRLICLLVINVVDYAENLMLLSEDVETNPGPDVTQFAKQLQRIADYLKEERLTAIGSKLANISALDSKIANCETRVCALEEVV</sequence>
<feature type="signal peptide" evidence="1">
    <location>
        <begin position="1"/>
        <end position="19"/>
    </location>
</feature>